<dbReference type="PATRIC" id="fig|28229.4.peg.4183"/>
<dbReference type="OrthoDB" id="9799122at2"/>
<dbReference type="RefSeq" id="WP_033095706.1">
    <property type="nucleotide sequence ID" value="NZ_JQED01000055.1"/>
</dbReference>
<evidence type="ECO:0000259" key="1">
    <source>
        <dbReference type="Pfam" id="PF01323"/>
    </source>
</evidence>
<dbReference type="InterPro" id="IPR036249">
    <property type="entry name" value="Thioredoxin-like_sf"/>
</dbReference>
<evidence type="ECO:0000313" key="2">
    <source>
        <dbReference type="EMBL" id="KGJ87289.1"/>
    </source>
</evidence>
<dbReference type="PANTHER" id="PTHR13887">
    <property type="entry name" value="GLUTATHIONE S-TRANSFERASE KAPPA"/>
    <property type="match status" value="1"/>
</dbReference>
<dbReference type="SUPFAM" id="SSF52833">
    <property type="entry name" value="Thioredoxin-like"/>
    <property type="match status" value="1"/>
</dbReference>
<dbReference type="Proteomes" id="UP000029843">
    <property type="component" value="Unassembled WGS sequence"/>
</dbReference>
<gene>
    <name evidence="2" type="ORF">ND2E_0696</name>
</gene>
<organism evidence="2 3">
    <name type="scientific">Colwellia psychrerythraea</name>
    <name type="common">Vibrio psychroerythus</name>
    <dbReference type="NCBI Taxonomy" id="28229"/>
    <lineage>
        <taxon>Bacteria</taxon>
        <taxon>Pseudomonadati</taxon>
        <taxon>Pseudomonadota</taxon>
        <taxon>Gammaproteobacteria</taxon>
        <taxon>Alteromonadales</taxon>
        <taxon>Colwelliaceae</taxon>
        <taxon>Colwellia</taxon>
    </lineage>
</organism>
<evidence type="ECO:0000313" key="3">
    <source>
        <dbReference type="Proteomes" id="UP000029843"/>
    </source>
</evidence>
<proteinExistence type="predicted"/>
<dbReference type="Gene3D" id="3.40.30.10">
    <property type="entry name" value="Glutaredoxin"/>
    <property type="match status" value="1"/>
</dbReference>
<dbReference type="InterPro" id="IPR001853">
    <property type="entry name" value="DSBA-like_thioredoxin_dom"/>
</dbReference>
<dbReference type="PANTHER" id="PTHR13887:SF41">
    <property type="entry name" value="THIOREDOXIN SUPERFAMILY PROTEIN"/>
    <property type="match status" value="1"/>
</dbReference>
<dbReference type="GO" id="GO:0016491">
    <property type="term" value="F:oxidoreductase activity"/>
    <property type="evidence" value="ECO:0007669"/>
    <property type="project" value="InterPro"/>
</dbReference>
<accession>A0A099K970</accession>
<protein>
    <submittedName>
        <fullName evidence="2">DSBA oxidoreductase</fullName>
    </submittedName>
</protein>
<reference evidence="2 3" key="1">
    <citation type="submission" date="2014-08" db="EMBL/GenBank/DDBJ databases">
        <title>Genomic and Phenotypic Diversity of Colwellia psychrerythraea strains from Disparate Marine Basins.</title>
        <authorList>
            <person name="Techtmann S.M."/>
            <person name="Stelling S.C."/>
            <person name="Utturkar S.M."/>
            <person name="Alshibli N."/>
            <person name="Harris A."/>
            <person name="Brown S.D."/>
            <person name="Hazen T.C."/>
        </authorList>
    </citation>
    <scope>NUCLEOTIDE SEQUENCE [LARGE SCALE GENOMIC DNA]</scope>
    <source>
        <strain evidence="2 3">ND2E</strain>
    </source>
</reference>
<comment type="caution">
    <text evidence="2">The sequence shown here is derived from an EMBL/GenBank/DDBJ whole genome shotgun (WGS) entry which is preliminary data.</text>
</comment>
<dbReference type="EMBL" id="JQED01000055">
    <property type="protein sequence ID" value="KGJ87289.1"/>
    <property type="molecule type" value="Genomic_DNA"/>
</dbReference>
<feature type="domain" description="DSBA-like thioredoxin" evidence="1">
    <location>
        <begin position="6"/>
        <end position="202"/>
    </location>
</feature>
<name>A0A099K970_COLPS</name>
<dbReference type="Pfam" id="PF01323">
    <property type="entry name" value="DSBA"/>
    <property type="match status" value="1"/>
</dbReference>
<dbReference type="AlphaFoldDB" id="A0A099K970"/>
<sequence length="219" mass="24549">MANPVVIDYYSDVLCVWAWIAQRRNEELNDKLLGKIEWRYHYLDIFGDACNKIPNQWQDKSGFTGFSNHIQKAAIPYPDAPVNTELWKSVRPHSSANPHLVLKAVALTLGANVSIDLALLFRQAFFIDGKDISHLNVLLGIIEKAGYKADGVKQSIDDGRAMAALMADYQQAKLLSLKGSPTYIIDNGRQVLYGNVGYRVLLANIEERLKTPVNEASWC</sequence>